<comment type="caution">
    <text evidence="1">The sequence shown here is derived from an EMBL/GenBank/DDBJ whole genome shotgun (WGS) entry which is preliminary data.</text>
</comment>
<reference evidence="1 2" key="1">
    <citation type="submission" date="2024-09" db="EMBL/GenBank/DDBJ databases">
        <title>Rethinking Asexuality: The Enigmatic Case of Functional Sexual Genes in Lepraria (Stereocaulaceae).</title>
        <authorList>
            <person name="Doellman M."/>
            <person name="Sun Y."/>
            <person name="Barcenas-Pena A."/>
            <person name="Lumbsch H.T."/>
            <person name="Grewe F."/>
        </authorList>
    </citation>
    <scope>NUCLEOTIDE SEQUENCE [LARGE SCALE GENOMIC DNA]</scope>
    <source>
        <strain evidence="1 2">Grewe 0041</strain>
    </source>
</reference>
<protein>
    <submittedName>
        <fullName evidence="1">Uncharacterized protein</fullName>
    </submittedName>
</protein>
<name>A0ABR4B2G1_9LECA</name>
<dbReference type="Proteomes" id="UP001590951">
    <property type="component" value="Unassembled WGS sequence"/>
</dbReference>
<sequence>MHIIAMAWRITGMEEFIALMYSTELSHFFRGLRPTEEAGMRIDGQPPETVKVILATIFLFVTRRYSQLCKAHWLASSYGHVGSATDQRYTSCTLASIKGLFR</sequence>
<evidence type="ECO:0000313" key="1">
    <source>
        <dbReference type="EMBL" id="KAL2051765.1"/>
    </source>
</evidence>
<keyword evidence="2" id="KW-1185">Reference proteome</keyword>
<proteinExistence type="predicted"/>
<gene>
    <name evidence="1" type="ORF">ABVK25_007921</name>
</gene>
<evidence type="ECO:0000313" key="2">
    <source>
        <dbReference type="Proteomes" id="UP001590951"/>
    </source>
</evidence>
<accession>A0ABR4B2G1</accession>
<organism evidence="1 2">
    <name type="scientific">Lepraria finkii</name>
    <dbReference type="NCBI Taxonomy" id="1340010"/>
    <lineage>
        <taxon>Eukaryota</taxon>
        <taxon>Fungi</taxon>
        <taxon>Dikarya</taxon>
        <taxon>Ascomycota</taxon>
        <taxon>Pezizomycotina</taxon>
        <taxon>Lecanoromycetes</taxon>
        <taxon>OSLEUM clade</taxon>
        <taxon>Lecanoromycetidae</taxon>
        <taxon>Lecanorales</taxon>
        <taxon>Lecanorineae</taxon>
        <taxon>Stereocaulaceae</taxon>
        <taxon>Lepraria</taxon>
    </lineage>
</organism>
<dbReference type="EMBL" id="JBHFEH010000032">
    <property type="protein sequence ID" value="KAL2051765.1"/>
    <property type="molecule type" value="Genomic_DNA"/>
</dbReference>